<dbReference type="OrthoDB" id="1100567at2"/>
<reference evidence="3 4" key="1">
    <citation type="submission" date="2012-09" db="EMBL/GenBank/DDBJ databases">
        <title>Draft Genome Sequences of 6 Strains from Genus Thauera.</title>
        <authorList>
            <person name="Liu B."/>
            <person name="Shapleigh J.P."/>
            <person name="Frostegard A.H."/>
        </authorList>
    </citation>
    <scope>NUCLEOTIDE SEQUENCE [LARGE SCALE GENOMIC DNA]</scope>
    <source>
        <strain evidence="4">47Lol / DSM 12138</strain>
    </source>
</reference>
<dbReference type="PANTHER" id="PTHR30273:SF2">
    <property type="entry name" value="PROTEIN FECR"/>
    <property type="match status" value="1"/>
</dbReference>
<evidence type="ECO:0000313" key="4">
    <source>
        <dbReference type="Proteomes" id="UP000013232"/>
    </source>
</evidence>
<feature type="domain" description="FecR N-terminal" evidence="2">
    <location>
        <begin position="9"/>
        <end position="47"/>
    </location>
</feature>
<accession>N6Z8H5</accession>
<organism evidence="3 4">
    <name type="scientific">Thauera linaloolentis (strain DSM 12138 / JCM 21573 / CCUG 41526 / CIP 105981 / IAM 15112 / NBRC 102519 / 47Lol)</name>
    <dbReference type="NCBI Taxonomy" id="1123367"/>
    <lineage>
        <taxon>Bacteria</taxon>
        <taxon>Pseudomonadati</taxon>
        <taxon>Pseudomonadota</taxon>
        <taxon>Betaproteobacteria</taxon>
        <taxon>Rhodocyclales</taxon>
        <taxon>Zoogloeaceae</taxon>
        <taxon>Thauera</taxon>
    </lineage>
</organism>
<dbReference type="AlphaFoldDB" id="N6Z8H5"/>
<dbReference type="Proteomes" id="UP000013232">
    <property type="component" value="Unassembled WGS sequence"/>
</dbReference>
<dbReference type="Gene3D" id="2.60.120.1440">
    <property type="match status" value="1"/>
</dbReference>
<gene>
    <name evidence="3" type="ORF">C666_00515</name>
</gene>
<name>N6Z8H5_THAL4</name>
<dbReference type="EMBL" id="AMXE01000001">
    <property type="protein sequence ID" value="ENO90663.1"/>
    <property type="molecule type" value="Genomic_DNA"/>
</dbReference>
<dbReference type="PIRSF" id="PIRSF018266">
    <property type="entry name" value="FecR"/>
    <property type="match status" value="1"/>
</dbReference>
<dbReference type="InterPro" id="IPR012373">
    <property type="entry name" value="Ferrdict_sens_TM"/>
</dbReference>
<dbReference type="PANTHER" id="PTHR30273">
    <property type="entry name" value="PERIPLASMIC SIGNAL SENSOR AND SIGMA FACTOR ACTIVATOR FECR-RELATED"/>
    <property type="match status" value="1"/>
</dbReference>
<sequence>MTPPATADSAIDWLVILHSGEVSAEEQQAFQRWLAADPRHHEDWARLTGSLDTAFGGVRQFNRRNPGQADTIAHALNSAETKGKQRRRLLRGGLAIAGIGAGTALLAQRHTPLTSLTADLRTATAERRRHTLEDGSVLTLNARSAADIDYRADARHIHLRQGALIADVAGGPPQAAARPFIVHTRNGSVRALGTRFLVHQQDGRSFVSVLRHHVELRTPRGSPATLAQGQAAWIDAAGIITPAAAPALSASAWERGLLEVHDAPLVEVIEQLRPYRHGFIRLAPGAAHLRVFGTYSLDDTDQALASLAQTLPITIATHGGGWLVRIEAQPA</sequence>
<dbReference type="InterPro" id="IPR032623">
    <property type="entry name" value="FecR_N"/>
</dbReference>
<comment type="caution">
    <text evidence="3">The sequence shown here is derived from an EMBL/GenBank/DDBJ whole genome shotgun (WGS) entry which is preliminary data.</text>
</comment>
<evidence type="ECO:0000259" key="1">
    <source>
        <dbReference type="Pfam" id="PF04773"/>
    </source>
</evidence>
<dbReference type="InterPro" id="IPR006860">
    <property type="entry name" value="FecR"/>
</dbReference>
<dbReference type="Pfam" id="PF16220">
    <property type="entry name" value="DUF4880"/>
    <property type="match status" value="1"/>
</dbReference>
<feature type="domain" description="FecR protein" evidence="1">
    <location>
        <begin position="119"/>
        <end position="214"/>
    </location>
</feature>
<dbReference type="STRING" id="1123367.GCA_000621305_01753"/>
<proteinExistence type="predicted"/>
<dbReference type="GO" id="GO:0016989">
    <property type="term" value="F:sigma factor antagonist activity"/>
    <property type="evidence" value="ECO:0007669"/>
    <property type="project" value="TreeGrafter"/>
</dbReference>
<evidence type="ECO:0000259" key="2">
    <source>
        <dbReference type="Pfam" id="PF16220"/>
    </source>
</evidence>
<dbReference type="Pfam" id="PF04773">
    <property type="entry name" value="FecR"/>
    <property type="match status" value="1"/>
</dbReference>
<keyword evidence="4" id="KW-1185">Reference proteome</keyword>
<dbReference type="eggNOG" id="COG3712">
    <property type="taxonomic scope" value="Bacteria"/>
</dbReference>
<dbReference type="RefSeq" id="WP_004332394.1">
    <property type="nucleotide sequence ID" value="NZ_AMXE01000001.1"/>
</dbReference>
<evidence type="ECO:0000313" key="3">
    <source>
        <dbReference type="EMBL" id="ENO90663.1"/>
    </source>
</evidence>
<protein>
    <submittedName>
        <fullName evidence="3">Anti-FecI sigma factor FecR</fullName>
    </submittedName>
</protein>